<evidence type="ECO:0008006" key="4">
    <source>
        <dbReference type="Google" id="ProtNLM"/>
    </source>
</evidence>
<feature type="transmembrane region" description="Helical" evidence="1">
    <location>
        <begin position="230"/>
        <end position="251"/>
    </location>
</feature>
<feature type="transmembrane region" description="Helical" evidence="1">
    <location>
        <begin position="200"/>
        <end position="218"/>
    </location>
</feature>
<dbReference type="AlphaFoldDB" id="C5J7E6"/>
<feature type="transmembrane region" description="Helical" evidence="1">
    <location>
        <begin position="279"/>
        <end position="297"/>
    </location>
</feature>
<accession>C5J7E6</accession>
<feature type="transmembrane region" description="Helical" evidence="1">
    <location>
        <begin position="41"/>
        <end position="68"/>
    </location>
</feature>
<dbReference type="Gene3D" id="1.10.1760.20">
    <property type="match status" value="1"/>
</dbReference>
<feature type="transmembrane region" description="Helical" evidence="1">
    <location>
        <begin position="156"/>
        <end position="180"/>
    </location>
</feature>
<evidence type="ECO:0000313" key="3">
    <source>
        <dbReference type="Proteomes" id="UP000001491"/>
    </source>
</evidence>
<evidence type="ECO:0000313" key="2">
    <source>
        <dbReference type="EMBL" id="CAT05409.1"/>
    </source>
</evidence>
<proteinExistence type="predicted"/>
<dbReference type="NCBIfam" id="NF007178">
    <property type="entry name" value="PRK09609.1-3"/>
    <property type="match status" value="1"/>
</dbReference>
<feature type="transmembrane region" description="Helical" evidence="1">
    <location>
        <begin position="74"/>
        <end position="95"/>
    </location>
</feature>
<keyword evidence="1" id="KW-0472">Membrane</keyword>
<sequence length="305" mass="34764">MQISFVAIFISISVIMLIIGTRLAPFAIIPTFRLAIIGLPIKITGFIFGPIVGLLTGFLSDIITFLFVPGVYSWYYTVYISITGFIPGVFFWLFVKKGKQWFEKENLLERFSKKIASLQANFIISQDDKSRIKIKENINNLENKIKKIQAWNEEKYLLNFYWIISNIILVAILAIIISVVFFSPNINFEHNRFIKNKTSFVILILFGTTSMIVFIFIARFLKFFIKKDRYLTIVPIVAFSAVHEPIASIIASLGDVQSGALANFETALVSHLITSPIKIWVNLSIIYFTARAVVPLVHKKISYSL</sequence>
<keyword evidence="1" id="KW-0812">Transmembrane</keyword>
<protein>
    <recommendedName>
        <fullName evidence="4">Folate ECF transporter S component FolT</fullName>
    </recommendedName>
</protein>
<name>C5J7E6_MESCH</name>
<organism evidence="2 3">
    <name type="scientific">Mesomycoplasma conjunctivae (strain ATCC 25834 / NCTC 10147 / HRC/581)</name>
    <name type="common">Mycoplasma conjunctivae</name>
    <dbReference type="NCBI Taxonomy" id="572263"/>
    <lineage>
        <taxon>Bacteria</taxon>
        <taxon>Bacillati</taxon>
        <taxon>Mycoplasmatota</taxon>
        <taxon>Mycoplasmoidales</taxon>
        <taxon>Metamycoplasmataceae</taxon>
        <taxon>Mesomycoplasma</taxon>
    </lineage>
</organism>
<gene>
    <name evidence="2" type="ordered locus">MCJ_007270</name>
</gene>
<dbReference type="Proteomes" id="UP000001491">
    <property type="component" value="Chromosome"/>
</dbReference>
<dbReference type="HOGENOM" id="CLU_071807_0_0_14"/>
<keyword evidence="3" id="KW-1185">Reference proteome</keyword>
<evidence type="ECO:0000256" key="1">
    <source>
        <dbReference type="SAM" id="Phobius"/>
    </source>
</evidence>
<feature type="transmembrane region" description="Helical" evidence="1">
    <location>
        <begin position="6"/>
        <end position="29"/>
    </location>
</feature>
<dbReference type="KEGG" id="mco:MCJ_007270"/>
<dbReference type="EMBL" id="FM864216">
    <property type="protein sequence ID" value="CAT05409.1"/>
    <property type="molecule type" value="Genomic_DNA"/>
</dbReference>
<reference evidence="3" key="1">
    <citation type="journal article" date="2009" name="BMC Bioinformatics">
        <title>The Mycoplasma conjunctivae genome sequencing, annotation and analysis.</title>
        <authorList>
            <person name="Calderon-Copete S.P."/>
            <person name="Wigger G."/>
            <person name="Wunderlin C."/>
            <person name="Schmidheini T."/>
            <person name="Frey J."/>
            <person name="Quail M.A."/>
            <person name="Falquet L."/>
        </authorList>
    </citation>
    <scope>NUCLEOTIDE SEQUENCE [LARGE SCALE GENOMIC DNA]</scope>
    <source>
        <strain evidence="3">ATCC 25834 / NCTC 10147 / HRC/581</strain>
    </source>
</reference>
<dbReference type="eggNOG" id="ENOG5033T91">
    <property type="taxonomic scope" value="Bacteria"/>
</dbReference>
<keyword evidence="1" id="KW-1133">Transmembrane helix</keyword>